<reference evidence="1 2" key="1">
    <citation type="submission" date="2018-01" db="EMBL/GenBank/DDBJ databases">
        <authorList>
            <person name="Clerissi C."/>
        </authorList>
    </citation>
    <scope>NUCLEOTIDE SEQUENCE [LARGE SCALE GENOMIC DNA]</scope>
    <source>
        <strain evidence="1">Cupriavidus taiwanensis SWF 66322</strain>
    </source>
</reference>
<dbReference type="EMBL" id="LT984813">
    <property type="protein sequence ID" value="SPD66101.1"/>
    <property type="molecule type" value="Genomic_DNA"/>
</dbReference>
<name>A0A9Q7UWS2_9BURK</name>
<evidence type="ECO:0000313" key="1">
    <source>
        <dbReference type="EMBL" id="SPD66101.1"/>
    </source>
</evidence>
<protein>
    <submittedName>
        <fullName evidence="1">Uncharacterized protein</fullName>
    </submittedName>
</protein>
<organism evidence="1 2">
    <name type="scientific">Cupriavidus taiwanensis</name>
    <dbReference type="NCBI Taxonomy" id="164546"/>
    <lineage>
        <taxon>Bacteria</taxon>
        <taxon>Pseudomonadati</taxon>
        <taxon>Pseudomonadota</taxon>
        <taxon>Betaproteobacteria</taxon>
        <taxon>Burkholderiales</taxon>
        <taxon>Burkholderiaceae</taxon>
        <taxon>Cupriavidus</taxon>
    </lineage>
</organism>
<accession>A0A9Q7UWS2</accession>
<dbReference type="AlphaFoldDB" id="A0A9Q7UWS2"/>
<dbReference type="Proteomes" id="UP000254259">
    <property type="component" value="Chromosome CBM2636"/>
</dbReference>
<sequence>MVEHSLGKGEVGSSILPMGTKYHALAISLPRQESRNGKGKVRADQAARERWYDWSR</sequence>
<evidence type="ECO:0000313" key="2">
    <source>
        <dbReference type="Proteomes" id="UP000254259"/>
    </source>
</evidence>
<proteinExistence type="predicted"/>
<gene>
    <name evidence="1" type="ORF">CBM2636_20627</name>
</gene>